<dbReference type="EMBL" id="JACGCI010000132">
    <property type="protein sequence ID" value="KAF6743918.1"/>
    <property type="molecule type" value="Genomic_DNA"/>
</dbReference>
<keyword evidence="3" id="KW-1185">Reference proteome</keyword>
<dbReference type="Proteomes" id="UP000521943">
    <property type="component" value="Unassembled WGS sequence"/>
</dbReference>
<feature type="compositionally biased region" description="Low complexity" evidence="1">
    <location>
        <begin position="222"/>
        <end position="235"/>
    </location>
</feature>
<comment type="caution">
    <text evidence="2">The sequence shown here is derived from an EMBL/GenBank/DDBJ whole genome shotgun (WGS) entry which is preliminary data.</text>
</comment>
<dbReference type="OrthoDB" id="3129817at2759"/>
<accession>A0A8H6HDL6</accession>
<feature type="compositionally biased region" description="Polar residues" evidence="1">
    <location>
        <begin position="207"/>
        <end position="221"/>
    </location>
</feature>
<evidence type="ECO:0000256" key="1">
    <source>
        <dbReference type="SAM" id="MobiDB-lite"/>
    </source>
</evidence>
<feature type="region of interest" description="Disordered" evidence="1">
    <location>
        <begin position="163"/>
        <end position="254"/>
    </location>
</feature>
<sequence>MEVCEDSGELISNGGVAGGPEASETLLLSTASPPSFTLDTDLYCAYYKKNGATDKPVTRVTCIFSSSGRYRNQTRPPVPFNRRFVTAKGPLIDVEFDRVLRHPDDSPVIRRFIVDVSNIHFMGAFGANNNVGIPNMLDGQTGATRSSPAAAIPLRGFVNFGSPAVSTPSQPKAHTPAPASQPAHIPMPTFQPASHLPRNPPPPSETVLASGSHQSPFDNTPSRSSAHASFSQSPISPSPAAVNGYHDGPPPLMMPMAQEAQTAQYYHAATVAGSSTVLGRGPPHYHSAAFLSSEALFTPILNPRIPTPGPSNSSHIVPTLSGISGVVGDIAATAHPHAPSPLQISQLPPSTPPLDSIPPAAPHTSLGTVSPVPPAPIDLSIYQSAPDYANGGSSNSMPQHSSHPENGANGSQFAMAEPAYDSPFDETHPDATQIGRVSSVPNLRITTGGSRSAPKRNHASASNNANKRIRA</sequence>
<feature type="compositionally biased region" description="Polar residues" evidence="1">
    <location>
        <begin position="435"/>
        <end position="450"/>
    </location>
</feature>
<protein>
    <submittedName>
        <fullName evidence="2">Uncharacterized protein</fullName>
    </submittedName>
</protein>
<proteinExistence type="predicted"/>
<evidence type="ECO:0000313" key="3">
    <source>
        <dbReference type="Proteomes" id="UP000521943"/>
    </source>
</evidence>
<reference evidence="2 3" key="1">
    <citation type="submission" date="2020-07" db="EMBL/GenBank/DDBJ databases">
        <title>Comparative genomics of pyrophilous fungi reveals a link between fire events and developmental genes.</title>
        <authorList>
            <consortium name="DOE Joint Genome Institute"/>
            <person name="Steindorff A.S."/>
            <person name="Carver A."/>
            <person name="Calhoun S."/>
            <person name="Stillman K."/>
            <person name="Liu H."/>
            <person name="Lipzen A."/>
            <person name="Pangilinan J."/>
            <person name="Labutti K."/>
            <person name="Bruns T.D."/>
            <person name="Grigoriev I.V."/>
        </authorList>
    </citation>
    <scope>NUCLEOTIDE SEQUENCE [LARGE SCALE GENOMIC DNA]</scope>
    <source>
        <strain evidence="2 3">CBS 144469</strain>
    </source>
</reference>
<gene>
    <name evidence="2" type="ORF">DFP72DRAFT_858174</name>
</gene>
<feature type="region of interest" description="Disordered" evidence="1">
    <location>
        <begin position="334"/>
        <end position="471"/>
    </location>
</feature>
<dbReference type="AlphaFoldDB" id="A0A8H6HDL6"/>
<evidence type="ECO:0000313" key="2">
    <source>
        <dbReference type="EMBL" id="KAF6743918.1"/>
    </source>
</evidence>
<name>A0A8H6HDL6_9AGAR</name>
<organism evidence="2 3">
    <name type="scientific">Ephemerocybe angulata</name>
    <dbReference type="NCBI Taxonomy" id="980116"/>
    <lineage>
        <taxon>Eukaryota</taxon>
        <taxon>Fungi</taxon>
        <taxon>Dikarya</taxon>
        <taxon>Basidiomycota</taxon>
        <taxon>Agaricomycotina</taxon>
        <taxon>Agaricomycetes</taxon>
        <taxon>Agaricomycetidae</taxon>
        <taxon>Agaricales</taxon>
        <taxon>Agaricineae</taxon>
        <taxon>Psathyrellaceae</taxon>
        <taxon>Ephemerocybe</taxon>
    </lineage>
</organism>
<feature type="compositionally biased region" description="Polar residues" evidence="1">
    <location>
        <begin position="391"/>
        <end position="401"/>
    </location>
</feature>
<feature type="compositionally biased region" description="Pro residues" evidence="1">
    <location>
        <begin position="349"/>
        <end position="361"/>
    </location>
</feature>
<feature type="compositionally biased region" description="Polar residues" evidence="1">
    <location>
        <begin position="459"/>
        <end position="471"/>
    </location>
</feature>